<dbReference type="Gene3D" id="3.30.420.10">
    <property type="entry name" value="Ribonuclease H-like superfamily/Ribonuclease H"/>
    <property type="match status" value="1"/>
</dbReference>
<evidence type="ECO:0000256" key="1">
    <source>
        <dbReference type="SAM" id="MobiDB-lite"/>
    </source>
</evidence>
<feature type="compositionally biased region" description="Basic residues" evidence="1">
    <location>
        <begin position="171"/>
        <end position="181"/>
    </location>
</feature>
<dbReference type="EMBL" id="OE183132">
    <property type="protein sequence ID" value="CAD7575353.1"/>
    <property type="molecule type" value="Genomic_DNA"/>
</dbReference>
<name>A0A7R9J9Z0_TIMCA</name>
<evidence type="ECO:0000256" key="2">
    <source>
        <dbReference type="SAM" id="SignalP"/>
    </source>
</evidence>
<feature type="compositionally biased region" description="Pro residues" evidence="1">
    <location>
        <begin position="87"/>
        <end position="98"/>
    </location>
</feature>
<reference evidence="3" key="1">
    <citation type="submission" date="2020-11" db="EMBL/GenBank/DDBJ databases">
        <authorList>
            <person name="Tran Van P."/>
        </authorList>
    </citation>
    <scope>NUCLEOTIDE SEQUENCE</scope>
</reference>
<protein>
    <submittedName>
        <fullName evidence="3">(California timema) hypothetical protein</fullName>
    </submittedName>
</protein>
<feature type="chain" id="PRO_5030505670" evidence="2">
    <location>
        <begin position="22"/>
        <end position="693"/>
    </location>
</feature>
<gene>
    <name evidence="3" type="ORF">TCMB3V08_LOCUS7948</name>
</gene>
<dbReference type="AlphaFoldDB" id="A0A7R9J9Z0"/>
<feature type="region of interest" description="Disordered" evidence="1">
    <location>
        <begin position="77"/>
        <end position="104"/>
    </location>
</feature>
<dbReference type="InterPro" id="IPR036397">
    <property type="entry name" value="RNaseH_sf"/>
</dbReference>
<feature type="region of interest" description="Disordered" evidence="1">
    <location>
        <begin position="134"/>
        <end position="201"/>
    </location>
</feature>
<accession>A0A7R9J9Z0</accession>
<organism evidence="3">
    <name type="scientific">Timema californicum</name>
    <name type="common">California timema</name>
    <name type="synonym">Walking stick</name>
    <dbReference type="NCBI Taxonomy" id="61474"/>
    <lineage>
        <taxon>Eukaryota</taxon>
        <taxon>Metazoa</taxon>
        <taxon>Ecdysozoa</taxon>
        <taxon>Arthropoda</taxon>
        <taxon>Hexapoda</taxon>
        <taxon>Insecta</taxon>
        <taxon>Pterygota</taxon>
        <taxon>Neoptera</taxon>
        <taxon>Polyneoptera</taxon>
        <taxon>Phasmatodea</taxon>
        <taxon>Timematodea</taxon>
        <taxon>Timematoidea</taxon>
        <taxon>Timematidae</taxon>
        <taxon>Timema</taxon>
    </lineage>
</organism>
<proteinExistence type="predicted"/>
<feature type="signal peptide" evidence="2">
    <location>
        <begin position="1"/>
        <end position="21"/>
    </location>
</feature>
<dbReference type="GO" id="GO:0003676">
    <property type="term" value="F:nucleic acid binding"/>
    <property type="evidence" value="ECO:0007669"/>
    <property type="project" value="InterPro"/>
</dbReference>
<sequence length="693" mass="76849">MVMSLFLLNELVNLLVTVVCGERTASRMARAGRFSWTPPPWLVSRAARRCCTLHHPTPHLGQTVGCCGLPSPLGSTTHHYTTEPSPRSRPLPPCPPPSEQAASFDNSAFVDSDDPTPLLESYQLNDMLEAAGGVTTPLRRTPSGSPQLPRPLVSSPTRIEHPNLPPLNLHPHARSLRRSTLTRRDSDTAPPPSAVVLTFTPQKTPPPTLSCDYIHCLVSTFTPQKTPPPTFSCDYIHCLVYNQPSVSPPSLTVPATGLQSTFCLSTFTHCPSYRFTINLLSLHLHSLSQLQVYNQPSVSPPSLTVPATGLQSTFCLSTFTHCPSYRFTINLLSLHLHSLSQLQVYNQPSVSPPSLTVPATGLQSTFCLSTFTHCPSYRFTINLLSLHLHSLSQLQVYNQPSVSPPSLTVPATGLQSTFCLSTFTHCPSYRFTINLLSLHLHSLSQLQVYNQPSVSPPSLTVPATGLQSTFCLSTFTHCPSYRFTINLLSLHLHSLSQLQVYNQPSVSPPSLTVPATVTFLAKYGHSVLRLPLLNPDLNPIELMWVLVKDYISSKVWTFCPTSTPTQSRSQPHRIDVGTAKYGHSVLRLPLLNPDLNLIELMWVLVKDYISSKVWTFCPTSTPTQSRSQPHRIDIGTEQRIDEVSESIIINLENDSSDDSSSKILGVMMAIRWMVWKFLKIYRMIERIVDRDLS</sequence>
<keyword evidence="2" id="KW-0732">Signal</keyword>
<evidence type="ECO:0000313" key="3">
    <source>
        <dbReference type="EMBL" id="CAD7575353.1"/>
    </source>
</evidence>